<dbReference type="EMBL" id="FWXH01000002">
    <property type="protein sequence ID" value="SMC16004.1"/>
    <property type="molecule type" value="Genomic_DNA"/>
</dbReference>
<reference evidence="7 8" key="1">
    <citation type="submission" date="2017-04" db="EMBL/GenBank/DDBJ databases">
        <authorList>
            <person name="Afonso C.L."/>
            <person name="Miller P.J."/>
            <person name="Scott M.A."/>
            <person name="Spackman E."/>
            <person name="Goraichik I."/>
            <person name="Dimitrov K.M."/>
            <person name="Suarez D.L."/>
            <person name="Swayne D.E."/>
        </authorList>
    </citation>
    <scope>NUCLEOTIDE SEQUENCE [LARGE SCALE GENOMIC DNA]</scope>
    <source>
        <strain evidence="7 8">DSM 12555</strain>
    </source>
</reference>
<protein>
    <recommendedName>
        <fullName evidence="5">Transport permease protein</fullName>
    </recommendedName>
</protein>
<dbReference type="STRING" id="1121291.SAMN02745134_00007"/>
<evidence type="ECO:0000259" key="6">
    <source>
        <dbReference type="PROSITE" id="PS51012"/>
    </source>
</evidence>
<evidence type="ECO:0000256" key="1">
    <source>
        <dbReference type="ARBA" id="ARBA00004141"/>
    </source>
</evidence>
<feature type="transmembrane region" description="Helical" evidence="5">
    <location>
        <begin position="122"/>
        <end position="140"/>
    </location>
</feature>
<dbReference type="InterPro" id="IPR000412">
    <property type="entry name" value="ABC_2_transport"/>
</dbReference>
<feature type="transmembrane region" description="Helical" evidence="5">
    <location>
        <begin position="238"/>
        <end position="257"/>
    </location>
</feature>
<sequence>MNFKTLNATFVRNFIVQLRAYPKEFFIGNLLTGVYTSLSAFFMYNLLFKGNMQTSFQQYAGTGDYISYVIVGTAVYLYVVRTCLNVSRSLITELRTGTLESIMIAPFNRIQYFVGSMLQQTITTSGEIIIAIVVSIPFGLKFPNFNLISFIISFIISLFSFFSLSMVLACIMLYFRDTYISQNTLFLALFLLCGISYPVQYLPKVVRVASNLIPITDAVTLIRGSSLLGLGIKDQMGTMLYVFILSAAYCVIGFKLMKRIEYIALEKIQG</sequence>
<dbReference type="InterPro" id="IPR051784">
    <property type="entry name" value="Nod_factor_ABC_transporter"/>
</dbReference>
<evidence type="ECO:0000256" key="5">
    <source>
        <dbReference type="RuleBase" id="RU361157"/>
    </source>
</evidence>
<dbReference type="Proteomes" id="UP000192468">
    <property type="component" value="Unassembled WGS sequence"/>
</dbReference>
<comment type="subcellular location">
    <subcellularLocation>
        <location evidence="5">Cell membrane</location>
        <topology evidence="5">Multi-pass membrane protein</topology>
    </subcellularLocation>
    <subcellularLocation>
        <location evidence="1">Membrane</location>
        <topology evidence="1">Multi-pass membrane protein</topology>
    </subcellularLocation>
</comment>
<evidence type="ECO:0000256" key="2">
    <source>
        <dbReference type="ARBA" id="ARBA00022692"/>
    </source>
</evidence>
<proteinExistence type="inferred from homology"/>
<keyword evidence="5" id="KW-1003">Cell membrane</keyword>
<feature type="transmembrane region" description="Helical" evidence="5">
    <location>
        <begin position="59"/>
        <end position="79"/>
    </location>
</feature>
<feature type="transmembrane region" description="Helical" evidence="5">
    <location>
        <begin position="180"/>
        <end position="199"/>
    </location>
</feature>
<evidence type="ECO:0000313" key="8">
    <source>
        <dbReference type="Proteomes" id="UP000192468"/>
    </source>
</evidence>
<organism evidence="7 8">
    <name type="scientific">Clostridium acidisoli DSM 12555</name>
    <dbReference type="NCBI Taxonomy" id="1121291"/>
    <lineage>
        <taxon>Bacteria</taxon>
        <taxon>Bacillati</taxon>
        <taxon>Bacillota</taxon>
        <taxon>Clostridia</taxon>
        <taxon>Eubacteriales</taxon>
        <taxon>Clostridiaceae</taxon>
        <taxon>Clostridium</taxon>
    </lineage>
</organism>
<dbReference type="OrthoDB" id="1414986at2"/>
<feature type="transmembrane region" description="Helical" evidence="5">
    <location>
        <begin position="147"/>
        <end position="174"/>
    </location>
</feature>
<evidence type="ECO:0000256" key="4">
    <source>
        <dbReference type="ARBA" id="ARBA00023136"/>
    </source>
</evidence>
<dbReference type="PROSITE" id="PS51012">
    <property type="entry name" value="ABC_TM2"/>
    <property type="match status" value="1"/>
</dbReference>
<dbReference type="PANTHER" id="PTHR43229:SF2">
    <property type="entry name" value="NODULATION PROTEIN J"/>
    <property type="match status" value="1"/>
</dbReference>
<comment type="similarity">
    <text evidence="5">Belongs to the ABC-2 integral membrane protein family.</text>
</comment>
<dbReference type="InterPro" id="IPR013525">
    <property type="entry name" value="ABC2_TM"/>
</dbReference>
<keyword evidence="2 5" id="KW-0812">Transmembrane</keyword>
<dbReference type="GO" id="GO:0140359">
    <property type="term" value="F:ABC-type transporter activity"/>
    <property type="evidence" value="ECO:0007669"/>
    <property type="project" value="InterPro"/>
</dbReference>
<keyword evidence="5" id="KW-0813">Transport</keyword>
<dbReference type="AlphaFoldDB" id="A0A1W1WWJ9"/>
<dbReference type="RefSeq" id="WP_084113240.1">
    <property type="nucleotide sequence ID" value="NZ_FWXH01000002.1"/>
</dbReference>
<keyword evidence="8" id="KW-1185">Reference proteome</keyword>
<gene>
    <name evidence="7" type="ORF">SAMN02745134_00007</name>
</gene>
<feature type="domain" description="ABC transmembrane type-2" evidence="6">
    <location>
        <begin position="28"/>
        <end position="260"/>
    </location>
</feature>
<dbReference type="PIRSF" id="PIRSF006648">
    <property type="entry name" value="DrrB"/>
    <property type="match status" value="1"/>
</dbReference>
<keyword evidence="4 5" id="KW-0472">Membrane</keyword>
<dbReference type="GO" id="GO:0043190">
    <property type="term" value="C:ATP-binding cassette (ABC) transporter complex"/>
    <property type="evidence" value="ECO:0007669"/>
    <property type="project" value="InterPro"/>
</dbReference>
<feature type="transmembrane region" description="Helical" evidence="5">
    <location>
        <begin position="26"/>
        <end position="47"/>
    </location>
</feature>
<name>A0A1W1WWJ9_9CLOT</name>
<evidence type="ECO:0000256" key="3">
    <source>
        <dbReference type="ARBA" id="ARBA00022989"/>
    </source>
</evidence>
<dbReference type="Pfam" id="PF01061">
    <property type="entry name" value="ABC2_membrane"/>
    <property type="match status" value="1"/>
</dbReference>
<accession>A0A1W1WWJ9</accession>
<dbReference type="InterPro" id="IPR047817">
    <property type="entry name" value="ABC2_TM_bact-type"/>
</dbReference>
<keyword evidence="3 5" id="KW-1133">Transmembrane helix</keyword>
<dbReference type="PANTHER" id="PTHR43229">
    <property type="entry name" value="NODULATION PROTEIN J"/>
    <property type="match status" value="1"/>
</dbReference>
<evidence type="ECO:0000313" key="7">
    <source>
        <dbReference type="EMBL" id="SMC16004.1"/>
    </source>
</evidence>
<dbReference type="PRINTS" id="PR00164">
    <property type="entry name" value="ABC2TRNSPORT"/>
</dbReference>